<dbReference type="AlphaFoldDB" id="A0A1I6V9W4"/>
<name>A0A1I6V9W4_9SPHI</name>
<dbReference type="InterPro" id="IPR052919">
    <property type="entry name" value="TA_system_RNase"/>
</dbReference>
<keyword evidence="3" id="KW-1185">Reference proteome</keyword>
<gene>
    <name evidence="2" type="ORF">SAMN05660206_11222</name>
</gene>
<dbReference type="InterPro" id="IPR029060">
    <property type="entry name" value="PIN-like_dom_sf"/>
</dbReference>
<dbReference type="InterPro" id="IPR002716">
    <property type="entry name" value="PIN_dom"/>
</dbReference>
<sequence>MARYLLDTNILMFLMSSELDDISSDVKSLMEDYNNRLYVSSISVTELLQLYRIGKIKAKKYKTSTELQKAIEKDYFIEILPFAKEHTKTLAGLRISKNHNDPFDHAIISHAITDKLILISSVRKFEDYTAHKLNFVFNNRR</sequence>
<dbReference type="Pfam" id="PF01850">
    <property type="entry name" value="PIN"/>
    <property type="match status" value="1"/>
</dbReference>
<dbReference type="InterPro" id="IPR041705">
    <property type="entry name" value="PIN_Sll0205"/>
</dbReference>
<dbReference type="EMBL" id="FOZZ01000012">
    <property type="protein sequence ID" value="SFT10461.1"/>
    <property type="molecule type" value="Genomic_DNA"/>
</dbReference>
<dbReference type="OrthoDB" id="9798990at2"/>
<dbReference type="RefSeq" id="WP_093367035.1">
    <property type="nucleotide sequence ID" value="NZ_FOZZ01000012.1"/>
</dbReference>
<evidence type="ECO:0000313" key="2">
    <source>
        <dbReference type="EMBL" id="SFT10461.1"/>
    </source>
</evidence>
<dbReference type="STRING" id="683125.SAMN05660206_11222"/>
<evidence type="ECO:0000313" key="3">
    <source>
        <dbReference type="Proteomes" id="UP000198785"/>
    </source>
</evidence>
<organism evidence="2 3">
    <name type="scientific">Sphingobacterium wenxiniae</name>
    <dbReference type="NCBI Taxonomy" id="683125"/>
    <lineage>
        <taxon>Bacteria</taxon>
        <taxon>Pseudomonadati</taxon>
        <taxon>Bacteroidota</taxon>
        <taxon>Sphingobacteriia</taxon>
        <taxon>Sphingobacteriales</taxon>
        <taxon>Sphingobacteriaceae</taxon>
        <taxon>Sphingobacterium</taxon>
    </lineage>
</organism>
<dbReference type="PANTHER" id="PTHR36173">
    <property type="entry name" value="RIBONUCLEASE VAPC16-RELATED"/>
    <property type="match status" value="1"/>
</dbReference>
<protein>
    <submittedName>
        <fullName evidence="2">PIN domain nuclease, a component of toxin-antitoxin system (PIN domain)</fullName>
    </submittedName>
</protein>
<accession>A0A1I6V9W4</accession>
<dbReference type="CDD" id="cd09872">
    <property type="entry name" value="PIN_Sll0205-like"/>
    <property type="match status" value="1"/>
</dbReference>
<dbReference type="SUPFAM" id="SSF88723">
    <property type="entry name" value="PIN domain-like"/>
    <property type="match status" value="1"/>
</dbReference>
<dbReference type="Gene3D" id="3.40.50.1010">
    <property type="entry name" value="5'-nuclease"/>
    <property type="match status" value="1"/>
</dbReference>
<proteinExistence type="predicted"/>
<feature type="domain" description="PIN" evidence="1">
    <location>
        <begin position="4"/>
        <end position="126"/>
    </location>
</feature>
<dbReference type="PANTHER" id="PTHR36173:SF2">
    <property type="entry name" value="RIBONUCLEASE VAPC16"/>
    <property type="match status" value="1"/>
</dbReference>
<reference evidence="2 3" key="1">
    <citation type="submission" date="2016-10" db="EMBL/GenBank/DDBJ databases">
        <authorList>
            <person name="de Groot N.N."/>
        </authorList>
    </citation>
    <scope>NUCLEOTIDE SEQUENCE [LARGE SCALE GENOMIC DNA]</scope>
    <source>
        <strain evidence="2 3">DSM 22789</strain>
    </source>
</reference>
<evidence type="ECO:0000259" key="1">
    <source>
        <dbReference type="Pfam" id="PF01850"/>
    </source>
</evidence>
<dbReference type="Proteomes" id="UP000198785">
    <property type="component" value="Unassembled WGS sequence"/>
</dbReference>